<evidence type="ECO:0000313" key="9">
    <source>
        <dbReference type="EMBL" id="ATH96997.1"/>
    </source>
</evidence>
<evidence type="ECO:0000259" key="7">
    <source>
        <dbReference type="Pfam" id="PF02601"/>
    </source>
</evidence>
<evidence type="ECO:0000256" key="3">
    <source>
        <dbReference type="ARBA" id="ARBA00022801"/>
    </source>
</evidence>
<comment type="similarity">
    <text evidence="5 6">Belongs to the XseA family.</text>
</comment>
<keyword evidence="3 5" id="KW-0378">Hydrolase</keyword>
<dbReference type="RefSeq" id="WP_096883195.1">
    <property type="nucleotide sequence ID" value="NZ_CP086002.1"/>
</dbReference>
<dbReference type="EC" id="3.1.11.6" evidence="5"/>
<dbReference type="Pfam" id="PF13742">
    <property type="entry name" value="tRNA_anti_2"/>
    <property type="match status" value="1"/>
</dbReference>
<dbReference type="Proteomes" id="UP000815698">
    <property type="component" value="Chromosome"/>
</dbReference>
<evidence type="ECO:0000256" key="5">
    <source>
        <dbReference type="HAMAP-Rule" id="MF_00378"/>
    </source>
</evidence>
<keyword evidence="4 5" id="KW-0269">Exonuclease</keyword>
<comment type="subcellular location">
    <subcellularLocation>
        <location evidence="5 6">Cytoplasm</location>
    </subcellularLocation>
</comment>
<sequence length="422" mass="45577">MDLHHMTALEGGEPPALPATAAETTAERPWPVGLLSQKVRDYVNRMSVVWVRGELVQVSRGKGALVFMTLRDTDIDASFSVSMRASAFARLPLEPQQGSEVVVQCKPTFWGRRGTLQLEAADIRAVGIGDLLQRLERLKRALHDEGLFAADRKKPLPFLPRTIGLICGRKSAAERDVIVNAEKRWPAVRFETREVAVQGTRAVGEVSEALRELDSREDVDVIIISRGGGSLEDLLPFSDESLVRLAAAARAPIVSAIGHEIDTPLLDLVADYRASTPTDAAKSVVPDMALECAQLGDARRRSHAALSSRLEREREALATVRARPAFAQPHTMIDSHAQVIDSAIASARATIAIALDRAGERVRSLADQARALSPLHTLERGYAVVQNANGAALTDPSEAPEGTRVSIRLAGGRLSATSLGEE</sequence>
<dbReference type="PANTHER" id="PTHR30008">
    <property type="entry name" value="EXODEOXYRIBONUCLEASE 7 LARGE SUBUNIT"/>
    <property type="match status" value="1"/>
</dbReference>
<evidence type="ECO:0000256" key="4">
    <source>
        <dbReference type="ARBA" id="ARBA00022839"/>
    </source>
</evidence>
<dbReference type="InterPro" id="IPR025824">
    <property type="entry name" value="OB-fold_nuc-bd_dom"/>
</dbReference>
<evidence type="ECO:0000259" key="8">
    <source>
        <dbReference type="Pfam" id="PF13742"/>
    </source>
</evidence>
<evidence type="ECO:0000313" key="10">
    <source>
        <dbReference type="Proteomes" id="UP000815698"/>
    </source>
</evidence>
<comment type="subunit">
    <text evidence="5">Heterooligomer composed of large and small subunits.</text>
</comment>
<feature type="domain" description="OB-fold nucleic acid binding" evidence="8">
    <location>
        <begin position="32"/>
        <end position="124"/>
    </location>
</feature>
<dbReference type="InterPro" id="IPR020579">
    <property type="entry name" value="Exonuc_VII_lsu_C"/>
</dbReference>
<accession>A0ABN5DNU3</accession>
<dbReference type="CDD" id="cd04489">
    <property type="entry name" value="ExoVII_LU_OBF"/>
    <property type="match status" value="1"/>
</dbReference>
<organism evidence="9 10">
    <name type="scientific">Dermabacter jinjuensis</name>
    <dbReference type="NCBI Taxonomy" id="1667168"/>
    <lineage>
        <taxon>Bacteria</taxon>
        <taxon>Bacillati</taxon>
        <taxon>Actinomycetota</taxon>
        <taxon>Actinomycetes</taxon>
        <taxon>Micrococcales</taxon>
        <taxon>Dermabacteraceae</taxon>
        <taxon>Dermabacter</taxon>
    </lineage>
</organism>
<name>A0ABN5DNU3_9MICO</name>
<evidence type="ECO:0000256" key="6">
    <source>
        <dbReference type="RuleBase" id="RU004355"/>
    </source>
</evidence>
<evidence type="ECO:0000256" key="2">
    <source>
        <dbReference type="ARBA" id="ARBA00022722"/>
    </source>
</evidence>
<reference evidence="9 10" key="1">
    <citation type="journal article" date="2016" name="Int. J. Syst. Evol. Microbiol.">
        <title>Dermabacter jinjuensis sp. nov., a novel species of the genus Dermabacter isolated from a clinical specimen.</title>
        <authorList>
            <person name="Park Y.K."/>
            <person name="Lee K.M."/>
            <person name="Lee W.K."/>
            <person name="Cho M.J."/>
            <person name="Lee H.S."/>
            <person name="Cho Y.G."/>
            <person name="Lee Y.C."/>
            <person name="Lee W.K."/>
            <person name="Seong W.K."/>
            <person name="Hwang K.J."/>
        </authorList>
    </citation>
    <scope>NUCLEOTIDE SEQUENCE [LARGE SCALE GENOMIC DNA]</scope>
    <source>
        <strain evidence="9 10">32T</strain>
    </source>
</reference>
<evidence type="ECO:0000256" key="1">
    <source>
        <dbReference type="ARBA" id="ARBA00022490"/>
    </source>
</evidence>
<dbReference type="PANTHER" id="PTHR30008:SF0">
    <property type="entry name" value="EXODEOXYRIBONUCLEASE 7 LARGE SUBUNIT"/>
    <property type="match status" value="1"/>
</dbReference>
<protein>
    <recommendedName>
        <fullName evidence="5">Exodeoxyribonuclease 7 large subunit</fullName>
        <ecNumber evidence="5">3.1.11.6</ecNumber>
    </recommendedName>
    <alternativeName>
        <fullName evidence="5">Exodeoxyribonuclease VII large subunit</fullName>
        <shortName evidence="5">Exonuclease VII large subunit</shortName>
    </alternativeName>
</protein>
<keyword evidence="2 5" id="KW-0540">Nuclease</keyword>
<dbReference type="HAMAP" id="MF_00378">
    <property type="entry name" value="Exonuc_7_L"/>
    <property type="match status" value="1"/>
</dbReference>
<dbReference type="NCBIfam" id="TIGR00237">
    <property type="entry name" value="xseA"/>
    <property type="match status" value="1"/>
</dbReference>
<keyword evidence="10" id="KW-1185">Reference proteome</keyword>
<keyword evidence="1 5" id="KW-0963">Cytoplasm</keyword>
<comment type="function">
    <text evidence="5">Bidirectionally degrades single-stranded DNA into large acid-insoluble oligonucleotides, which are then degraded further into small acid-soluble oligonucleotides.</text>
</comment>
<gene>
    <name evidence="5" type="primary">xseA</name>
    <name evidence="9" type="ORF">COP05_07810</name>
</gene>
<dbReference type="EMBL" id="CP023482">
    <property type="protein sequence ID" value="ATH96997.1"/>
    <property type="molecule type" value="Genomic_DNA"/>
</dbReference>
<comment type="catalytic activity">
    <reaction evidence="5 6">
        <text>Exonucleolytic cleavage in either 5'- to 3'- or 3'- to 5'-direction to yield nucleoside 5'-phosphates.</text>
        <dbReference type="EC" id="3.1.11.6"/>
    </reaction>
</comment>
<dbReference type="Pfam" id="PF02601">
    <property type="entry name" value="Exonuc_VII_L"/>
    <property type="match status" value="1"/>
</dbReference>
<proteinExistence type="inferred from homology"/>
<dbReference type="InterPro" id="IPR003753">
    <property type="entry name" value="Exonuc_VII_L"/>
</dbReference>
<feature type="domain" description="Exonuclease VII large subunit C-terminal" evidence="7">
    <location>
        <begin position="147"/>
        <end position="350"/>
    </location>
</feature>